<keyword evidence="2 5" id="KW-0689">Ribosomal protein</keyword>
<feature type="domain" description="KOW" evidence="7">
    <location>
        <begin position="2"/>
        <end position="29"/>
    </location>
</feature>
<comment type="subunit">
    <text evidence="5">Part of the 50S ribosomal subunit.</text>
</comment>
<comment type="function">
    <text evidence="5">One of two assembly initiator proteins, it binds directly to the 5'-end of the 23S rRNA, where it nucleates assembly of the 50S subunit.</text>
</comment>
<dbReference type="InterPro" id="IPR041988">
    <property type="entry name" value="Ribosomal_uL24_KOW"/>
</dbReference>
<dbReference type="GO" id="GO:0019843">
    <property type="term" value="F:rRNA binding"/>
    <property type="evidence" value="ECO:0007669"/>
    <property type="project" value="UniProtKB-UniRule"/>
</dbReference>
<evidence type="ECO:0000256" key="2">
    <source>
        <dbReference type="ARBA" id="ARBA00022980"/>
    </source>
</evidence>
<sequence length="106" mass="11827">MKIKTGDKVKILSGKDKGKTGKVIQTLENKKKRQNYVVIEGANILKKHIRSRSAGEKGQIIELPAPMNISNVMLIDPKSGKPTRVGYKMEGNDKKRLLKRSGELID</sequence>
<organism evidence="8 9">
    <name type="scientific">Candidatus Magasanikbacteria bacterium CG_4_9_14_3_um_filter_32_9</name>
    <dbReference type="NCBI Taxonomy" id="1974644"/>
    <lineage>
        <taxon>Bacteria</taxon>
        <taxon>Candidatus Magasanikiibacteriota</taxon>
    </lineage>
</organism>
<dbReference type="NCBIfam" id="TIGR01079">
    <property type="entry name" value="rplX_bact"/>
    <property type="match status" value="1"/>
</dbReference>
<dbReference type="Proteomes" id="UP000230843">
    <property type="component" value="Unassembled WGS sequence"/>
</dbReference>
<dbReference type="InterPro" id="IPR014722">
    <property type="entry name" value="Rib_uL2_dom2"/>
</dbReference>
<evidence type="ECO:0000313" key="9">
    <source>
        <dbReference type="Proteomes" id="UP000230843"/>
    </source>
</evidence>
<evidence type="ECO:0000256" key="1">
    <source>
        <dbReference type="ARBA" id="ARBA00010618"/>
    </source>
</evidence>
<comment type="caution">
    <text evidence="8">The sequence shown here is derived from an EMBL/GenBank/DDBJ whole genome shotgun (WGS) entry which is preliminary data.</text>
</comment>
<keyword evidence="3 5" id="KW-0687">Ribonucleoprotein</keyword>
<dbReference type="Pfam" id="PF17136">
    <property type="entry name" value="ribosomal_L24"/>
    <property type="match status" value="1"/>
</dbReference>
<reference evidence="9" key="1">
    <citation type="submission" date="2017-09" db="EMBL/GenBank/DDBJ databases">
        <title>Depth-based differentiation of microbial function through sediment-hosted aquifers and enrichment of novel symbionts in the deep terrestrial subsurface.</title>
        <authorList>
            <person name="Probst A.J."/>
            <person name="Ladd B."/>
            <person name="Jarett J.K."/>
            <person name="Geller-Mcgrath D.E."/>
            <person name="Sieber C.M.K."/>
            <person name="Emerson J.B."/>
            <person name="Anantharaman K."/>
            <person name="Thomas B.C."/>
            <person name="Malmstrom R."/>
            <person name="Stieglmeier M."/>
            <person name="Klingl A."/>
            <person name="Woyke T."/>
            <person name="Ryan C.M."/>
            <person name="Banfield J.F."/>
        </authorList>
    </citation>
    <scope>NUCLEOTIDE SEQUENCE [LARGE SCALE GENOMIC DNA]</scope>
</reference>
<dbReference type="InterPro" id="IPR003256">
    <property type="entry name" value="Ribosomal_uL24"/>
</dbReference>
<dbReference type="AlphaFoldDB" id="A0A2M7Z7I5"/>
<dbReference type="PROSITE" id="PS01108">
    <property type="entry name" value="RIBOSOMAL_L24"/>
    <property type="match status" value="1"/>
</dbReference>
<name>A0A2M7Z7I5_9BACT</name>
<accession>A0A2M7Z7I5</accession>
<dbReference type="GO" id="GO:0003735">
    <property type="term" value="F:structural constituent of ribosome"/>
    <property type="evidence" value="ECO:0007669"/>
    <property type="project" value="InterPro"/>
</dbReference>
<evidence type="ECO:0000313" key="8">
    <source>
        <dbReference type="EMBL" id="PJA90283.1"/>
    </source>
</evidence>
<dbReference type="PANTHER" id="PTHR12903">
    <property type="entry name" value="MITOCHONDRIAL RIBOSOMAL PROTEIN L24"/>
    <property type="match status" value="1"/>
</dbReference>
<dbReference type="Pfam" id="PF00467">
    <property type="entry name" value="KOW"/>
    <property type="match status" value="1"/>
</dbReference>
<evidence type="ECO:0000256" key="4">
    <source>
        <dbReference type="ARBA" id="ARBA00035206"/>
    </source>
</evidence>
<dbReference type="GO" id="GO:1990904">
    <property type="term" value="C:ribonucleoprotein complex"/>
    <property type="evidence" value="ECO:0007669"/>
    <property type="project" value="UniProtKB-KW"/>
</dbReference>
<comment type="function">
    <text evidence="5">One of the proteins that surrounds the polypeptide exit tunnel on the outside of the subunit.</text>
</comment>
<protein>
    <recommendedName>
        <fullName evidence="4 5">Large ribosomal subunit protein uL24</fullName>
    </recommendedName>
</protein>
<evidence type="ECO:0000256" key="3">
    <source>
        <dbReference type="ARBA" id="ARBA00023274"/>
    </source>
</evidence>
<dbReference type="Gene3D" id="2.30.30.30">
    <property type="match status" value="1"/>
</dbReference>
<dbReference type="SMART" id="SM00739">
    <property type="entry name" value="KOW"/>
    <property type="match status" value="1"/>
</dbReference>
<dbReference type="CDD" id="cd06089">
    <property type="entry name" value="KOW_RPL26"/>
    <property type="match status" value="1"/>
</dbReference>
<dbReference type="InterPro" id="IPR005825">
    <property type="entry name" value="Ribosomal_uL24_CS"/>
</dbReference>
<dbReference type="SUPFAM" id="SSF50104">
    <property type="entry name" value="Translation proteins SH3-like domain"/>
    <property type="match status" value="1"/>
</dbReference>
<evidence type="ECO:0000259" key="7">
    <source>
        <dbReference type="SMART" id="SM00739"/>
    </source>
</evidence>
<dbReference type="EMBL" id="PFVJ01000016">
    <property type="protein sequence ID" value="PJA90283.1"/>
    <property type="molecule type" value="Genomic_DNA"/>
</dbReference>
<dbReference type="InterPro" id="IPR005824">
    <property type="entry name" value="KOW"/>
</dbReference>
<dbReference type="InterPro" id="IPR008991">
    <property type="entry name" value="Translation_prot_SH3-like_sf"/>
</dbReference>
<evidence type="ECO:0000256" key="5">
    <source>
        <dbReference type="HAMAP-Rule" id="MF_01326"/>
    </source>
</evidence>
<dbReference type="GO" id="GO:0005840">
    <property type="term" value="C:ribosome"/>
    <property type="evidence" value="ECO:0007669"/>
    <property type="project" value="UniProtKB-KW"/>
</dbReference>
<dbReference type="InterPro" id="IPR057264">
    <property type="entry name" value="Ribosomal_uL24_C"/>
</dbReference>
<comment type="similarity">
    <text evidence="1 5 6">Belongs to the universal ribosomal protein uL24 family.</text>
</comment>
<keyword evidence="5" id="KW-0694">RNA-binding</keyword>
<proteinExistence type="inferred from homology"/>
<dbReference type="GO" id="GO:0006412">
    <property type="term" value="P:translation"/>
    <property type="evidence" value="ECO:0007669"/>
    <property type="project" value="UniProtKB-UniRule"/>
</dbReference>
<gene>
    <name evidence="5" type="primary">rplX</name>
    <name evidence="8" type="ORF">CO137_00695</name>
</gene>
<keyword evidence="5" id="KW-0699">rRNA-binding</keyword>
<evidence type="ECO:0000256" key="6">
    <source>
        <dbReference type="RuleBase" id="RU003477"/>
    </source>
</evidence>
<dbReference type="HAMAP" id="MF_01326_B">
    <property type="entry name" value="Ribosomal_uL24_B"/>
    <property type="match status" value="1"/>
</dbReference>